<dbReference type="InterPro" id="IPR007685">
    <property type="entry name" value="RelA_SpoT"/>
</dbReference>
<dbReference type="SMART" id="SM00954">
    <property type="entry name" value="RelA_SpoT"/>
    <property type="match status" value="1"/>
</dbReference>
<organism evidence="2 3">
    <name type="scientific">Pelomonas lactea</name>
    <dbReference type="NCBI Taxonomy" id="3299030"/>
    <lineage>
        <taxon>Bacteria</taxon>
        <taxon>Pseudomonadati</taxon>
        <taxon>Pseudomonadota</taxon>
        <taxon>Betaproteobacteria</taxon>
        <taxon>Burkholderiales</taxon>
        <taxon>Sphaerotilaceae</taxon>
        <taxon>Roseateles</taxon>
    </lineage>
</organism>
<keyword evidence="3" id="KW-1185">Reference proteome</keyword>
<dbReference type="EMBL" id="JBIGHX010000004">
    <property type="protein sequence ID" value="MFG6462592.1"/>
    <property type="molecule type" value="Genomic_DNA"/>
</dbReference>
<dbReference type="Proteomes" id="UP001606302">
    <property type="component" value="Unassembled WGS sequence"/>
</dbReference>
<dbReference type="PANTHER" id="PTHR47837">
    <property type="entry name" value="GTP PYROPHOSPHOKINASE YJBM"/>
    <property type="match status" value="1"/>
</dbReference>
<dbReference type="CDD" id="cd05399">
    <property type="entry name" value="NT_Rel-Spo_like"/>
    <property type="match status" value="1"/>
</dbReference>
<dbReference type="Pfam" id="PF04607">
    <property type="entry name" value="RelA_SpoT"/>
    <property type="match status" value="1"/>
</dbReference>
<evidence type="ECO:0000259" key="1">
    <source>
        <dbReference type="SMART" id="SM00954"/>
    </source>
</evidence>
<evidence type="ECO:0000313" key="3">
    <source>
        <dbReference type="Proteomes" id="UP001606302"/>
    </source>
</evidence>
<dbReference type="PANTHER" id="PTHR47837:SF1">
    <property type="entry name" value="GTP PYROPHOSPHOKINASE YJBM"/>
    <property type="match status" value="1"/>
</dbReference>
<feature type="domain" description="RelA/SpoT" evidence="1">
    <location>
        <begin position="70"/>
        <end position="188"/>
    </location>
</feature>
<sequence length="361" mass="40735">MSYSVPLFSKSAVDKAGRALASTKSVDEFDEAAWDVLGNWRASHAFPLNTITVSLKGKVNRLGLKAVVVQRLKRSRSILSKLSRDSMRLTQMQDIGGCRAVVPSIEDVYTLRDKFYKSRSKHILISEDDYIASPKASGYRGIHLIYKFQSEVKSEYNNLLLEVQLRSQVQHAWATAVETVGAVVGQALKSSQGESMWLSYFQTASVAFEYTETPAFGRTPHMSRGLVARELEKLHTKLDVTKKLTAYRAALRATETPTAKNAGYFLLVLLPDEPGLQVFSFAKEEADAAQKEYQRYERLLPFQSRQVPLFPELADYSGAQVVLVGAESFRSIREAYPNYYLDTEKFVSLVTHFIQRYRRSA</sequence>
<dbReference type="InterPro" id="IPR043519">
    <property type="entry name" value="NT_sf"/>
</dbReference>
<accession>A0ABW7GKW9</accession>
<gene>
    <name evidence="2" type="ORF">ACG04Q_13515</name>
</gene>
<protein>
    <submittedName>
        <fullName evidence="2">RelA/SpoT domain-containing protein</fullName>
    </submittedName>
</protein>
<evidence type="ECO:0000313" key="2">
    <source>
        <dbReference type="EMBL" id="MFG6462592.1"/>
    </source>
</evidence>
<comment type="caution">
    <text evidence="2">The sequence shown here is derived from an EMBL/GenBank/DDBJ whole genome shotgun (WGS) entry which is preliminary data.</text>
</comment>
<dbReference type="RefSeq" id="WP_394511460.1">
    <property type="nucleotide sequence ID" value="NZ_JBIGHX010000004.1"/>
</dbReference>
<reference evidence="2 3" key="1">
    <citation type="submission" date="2024-08" db="EMBL/GenBank/DDBJ databases">
        <authorList>
            <person name="Lu H."/>
        </authorList>
    </citation>
    <scope>NUCLEOTIDE SEQUENCE [LARGE SCALE GENOMIC DNA]</scope>
    <source>
        <strain evidence="2 3">DXS20W</strain>
    </source>
</reference>
<dbReference type="InterPro" id="IPR052366">
    <property type="entry name" value="GTP_Pyrophosphokinase"/>
</dbReference>
<proteinExistence type="predicted"/>
<dbReference type="Gene3D" id="3.30.460.10">
    <property type="entry name" value="Beta Polymerase, domain 2"/>
    <property type="match status" value="1"/>
</dbReference>
<dbReference type="SUPFAM" id="SSF81301">
    <property type="entry name" value="Nucleotidyltransferase"/>
    <property type="match status" value="1"/>
</dbReference>
<name>A0ABW7GKW9_9BURK</name>